<sequence>MALPCRPFFFADLVRELCQEGGTGPLTPTGAVPGHRRFAGNVPIDTPFHYAIAGVVHEGQWEAGLGRIDTSGRLVRDTVAASSNGGALVDFAPGLKTLALTVGAGWFAATDAAGAALGVSVAAKQPLSTGHDAVASGLADDLVTVRRSGGWVNLPLAALTYKNAVGAYVVGGVLSCSSGTAAAPAISFGSSPATGLFRAGTDILGVATGGVERVRVAANGDFGIGSTAAANTRLLVRSSDSDAMQVIARFQTTNVAGNDSHYLTIAADPTANLVQLASTGTSAGGFTFVAGSTERLRLLAAGTLQPGADNGQTLGSASFRWSVVYAGTGTINTSDMRDKTWRGGATAAELHAARRIAAELGFFQWNDAIAEKGAAGARHHFGLRAQAVWAIMADEGLVDPIGADGRPGATPYAFLCWDEWDADGGTQMRFGIRPDQLALFLIAGQEARIAALEAAA</sequence>
<dbReference type="Gene3D" id="4.10.1090.10">
    <property type="entry name" value="Endosialidase, domain 4"/>
    <property type="match status" value="1"/>
</dbReference>
<evidence type="ECO:0000313" key="3">
    <source>
        <dbReference type="Proteomes" id="UP000058074"/>
    </source>
</evidence>
<evidence type="ECO:0000313" key="2">
    <source>
        <dbReference type="EMBL" id="ALH79000.1"/>
    </source>
</evidence>
<dbReference type="InterPro" id="IPR036388">
    <property type="entry name" value="WH-like_DNA-bd_sf"/>
</dbReference>
<dbReference type="CDD" id="cd10144">
    <property type="entry name" value="Peptidase_S74_CIMCD"/>
    <property type="match status" value="1"/>
</dbReference>
<reference evidence="2 3" key="1">
    <citation type="journal article" date="2015" name="Genome Announc.">
        <title>Complete Genome Sequence of Polypropylene Glycol- and Polyethylene Glycol-Degrading Sphingopyxis macrogoltabida Strain EY-1.</title>
        <authorList>
            <person name="Ohtsubo Y."/>
            <person name="Nagata Y."/>
            <person name="Numata M."/>
            <person name="Tsuchikane K."/>
            <person name="Hosoyama A."/>
            <person name="Yamazoe A."/>
            <person name="Tsuda M."/>
            <person name="Fujita N."/>
            <person name="Kawai F."/>
        </authorList>
    </citation>
    <scope>NUCLEOTIDE SEQUENCE [LARGE SCALE GENOMIC DNA]</scope>
    <source>
        <strain evidence="2 3">EY-1</strain>
    </source>
</reference>
<dbReference type="Gene3D" id="1.10.10.10">
    <property type="entry name" value="Winged helix-like DNA-binding domain superfamily/Winged helix DNA-binding domain"/>
    <property type="match status" value="1"/>
</dbReference>
<dbReference type="InterPro" id="IPR044914">
    <property type="entry name" value="Endosialidase_C_dom_sf"/>
</dbReference>
<gene>
    <name evidence="2" type="ORF">AN936_01005</name>
</gene>
<evidence type="ECO:0000259" key="1">
    <source>
        <dbReference type="PROSITE" id="PS51688"/>
    </source>
</evidence>
<accession>A0A0N9URD2</accession>
<dbReference type="KEGG" id="smag:AN936_01005"/>
<protein>
    <recommendedName>
        <fullName evidence="1">Peptidase S74 domain-containing protein</fullName>
    </recommendedName>
</protein>
<dbReference type="PROSITE" id="PS51688">
    <property type="entry name" value="ICA"/>
    <property type="match status" value="1"/>
</dbReference>
<dbReference type="EMBL" id="CP012700">
    <property type="protein sequence ID" value="ALH79000.1"/>
    <property type="molecule type" value="Genomic_DNA"/>
</dbReference>
<name>A0A0N9URD2_SPHMC</name>
<organism evidence="2 3">
    <name type="scientific">Sphingopyxis macrogoltabida</name>
    <name type="common">Sphingomonas macrogoltabidus</name>
    <dbReference type="NCBI Taxonomy" id="33050"/>
    <lineage>
        <taxon>Bacteria</taxon>
        <taxon>Pseudomonadati</taxon>
        <taxon>Pseudomonadota</taxon>
        <taxon>Alphaproteobacteria</taxon>
        <taxon>Sphingomonadales</taxon>
        <taxon>Sphingomonadaceae</taxon>
        <taxon>Sphingopyxis</taxon>
    </lineage>
</organism>
<feature type="domain" description="Peptidase S74" evidence="1">
    <location>
        <begin position="334"/>
        <end position="456"/>
    </location>
</feature>
<proteinExistence type="predicted"/>
<dbReference type="Proteomes" id="UP000058074">
    <property type="component" value="Chromosome"/>
</dbReference>
<dbReference type="InterPro" id="IPR030392">
    <property type="entry name" value="S74_ICA"/>
</dbReference>
<dbReference type="AlphaFoldDB" id="A0A0N9URD2"/>
<dbReference type="PATRIC" id="fig|33050.5.peg.209"/>
<dbReference type="Pfam" id="PF13884">
    <property type="entry name" value="Peptidase_S74"/>
    <property type="match status" value="1"/>
</dbReference>